<protein>
    <submittedName>
        <fullName evidence="2">Uncharacterized protein</fullName>
    </submittedName>
</protein>
<keyword evidence="3" id="KW-1185">Reference proteome</keyword>
<dbReference type="OrthoDB" id="9822628at2"/>
<feature type="compositionally biased region" description="Acidic residues" evidence="1">
    <location>
        <begin position="36"/>
        <end position="45"/>
    </location>
</feature>
<sequence length="184" mass="20554">MNIVYSQLIERERSRIEALRRRIAHHEQRIRTIEELAAEDDENDSPPDQSAASPGSATMISPPDDREQQGGNAPVDLQASPRLPSRISTASLKILAFIGQEEGGKTLDEVVSYSEEQGLRQTRKDISSFANIYRNKFGLLDSPALGLYRLTERGIDFVRERYKPSEQEIPAEAQTAATDNNDLA</sequence>
<gene>
    <name evidence="2" type="ORF">AGI3411_03672</name>
</gene>
<feature type="compositionally biased region" description="Polar residues" evidence="1">
    <location>
        <begin position="175"/>
        <end position="184"/>
    </location>
</feature>
<name>A0A446CKS4_9BURK</name>
<evidence type="ECO:0000313" key="3">
    <source>
        <dbReference type="Proteomes" id="UP000289184"/>
    </source>
</evidence>
<dbReference type="AlphaFoldDB" id="A0A446CKS4"/>
<evidence type="ECO:0000313" key="2">
    <source>
        <dbReference type="EMBL" id="SSW68482.1"/>
    </source>
</evidence>
<dbReference type="EMBL" id="UFQB01000016">
    <property type="protein sequence ID" value="SSW68482.1"/>
    <property type="molecule type" value="Genomic_DNA"/>
</dbReference>
<proteinExistence type="predicted"/>
<feature type="compositionally biased region" description="Polar residues" evidence="1">
    <location>
        <begin position="46"/>
        <end position="59"/>
    </location>
</feature>
<accession>A0A446CKS4</accession>
<dbReference type="RefSeq" id="WP_043544072.1">
    <property type="nucleotide sequence ID" value="NZ_UFQB01000016.1"/>
</dbReference>
<feature type="region of interest" description="Disordered" evidence="1">
    <location>
        <begin position="32"/>
        <end position="82"/>
    </location>
</feature>
<feature type="region of interest" description="Disordered" evidence="1">
    <location>
        <begin position="163"/>
        <end position="184"/>
    </location>
</feature>
<evidence type="ECO:0000256" key="1">
    <source>
        <dbReference type="SAM" id="MobiDB-lite"/>
    </source>
</evidence>
<reference evidence="2 3" key="1">
    <citation type="submission" date="2018-07" db="EMBL/GenBank/DDBJ databases">
        <authorList>
            <person name="Peeters C."/>
        </authorList>
    </citation>
    <scope>NUCLEOTIDE SEQUENCE [LARGE SCALE GENOMIC DNA]</scope>
    <source>
        <strain evidence="2 3">LMG 3411</strain>
    </source>
</reference>
<dbReference type="Proteomes" id="UP000289184">
    <property type="component" value="Unassembled WGS sequence"/>
</dbReference>
<organism evidence="2 3">
    <name type="scientific">Achromobacter agilis</name>
    <dbReference type="NCBI Taxonomy" id="1353888"/>
    <lineage>
        <taxon>Bacteria</taxon>
        <taxon>Pseudomonadati</taxon>
        <taxon>Pseudomonadota</taxon>
        <taxon>Betaproteobacteria</taxon>
        <taxon>Burkholderiales</taxon>
        <taxon>Alcaligenaceae</taxon>
        <taxon>Achromobacter</taxon>
    </lineage>
</organism>